<gene>
    <name evidence="13" type="ORF">MetfoDRAFT_1360</name>
</gene>
<dbReference type="GO" id="GO:0043138">
    <property type="term" value="F:3'-5' DNA helicase activity"/>
    <property type="evidence" value="ECO:0007669"/>
    <property type="project" value="UniProtKB-EC"/>
</dbReference>
<sequence length="517" mass="58594">MIVGKIIGDTTTSECQFKTDKKIRSGEYVVVKNIDDEDVLGVIKNIKASDNHFICGVKILGVLKGKKLFPNRSPIVYGGDVYLGDEEILKTLFYNEKGIKIGHLLTRESISVYLDVDKLVSRHFAILAVTGGGKSNTVAVICKELGSKNGTLVIFDPHGEYMKLSHESIEMKMNPLTAKIDPSLLSPNELADLVGIDKEDKKERIYLSFAFNTVKRKAFENRKELRGSRFLEELLNIMYEWVKNVDVGWDIEYYNPRKKMYDRRKLSREDGDVLFSLIDIIENFQLTFSENIGDRDILEKLEVGKINVVDLSGLEVSQMVSIVSYVARRLLSKRILYLKAQRNFDNPIEDIRKKSREILNEIKTKYRIVTKPLLLIVEEAHIYIPINEYNDASLWLGKIAREGRKFGVGLGLISQRPKQLNPDVLSQTNTKIILRIVEPEDQKYIQMASEDLGEDLVKDLASLGIGEAVIIGTAISMPTIVKIDKFDGSYGGEDIKIYDAWNSIGGDEFVDDFKFGF</sequence>
<dbReference type="Pfam" id="PF05872">
    <property type="entry name" value="HerA_C"/>
    <property type="match status" value="1"/>
</dbReference>
<evidence type="ECO:0000259" key="12">
    <source>
        <dbReference type="Pfam" id="PF05872"/>
    </source>
</evidence>
<keyword evidence="14" id="KW-1185">Reference proteome</keyword>
<proteinExistence type="inferred from homology"/>
<evidence type="ECO:0000313" key="14">
    <source>
        <dbReference type="Proteomes" id="UP000003706"/>
    </source>
</evidence>
<reference evidence="13 14" key="1">
    <citation type="submission" date="2011-09" db="EMBL/GenBank/DDBJ databases">
        <title>The draft genome of Methanotorris formicicus Mc-S-70.</title>
        <authorList>
            <consortium name="US DOE Joint Genome Institute (JGI-PGF)"/>
            <person name="Lucas S."/>
            <person name="Han J."/>
            <person name="Lapidus A."/>
            <person name="Cheng J.-F."/>
            <person name="Goodwin L."/>
            <person name="Pitluck S."/>
            <person name="Peters L."/>
            <person name="Land M.L."/>
            <person name="Hauser L."/>
            <person name="Sieprawska-Lupa M."/>
            <person name="Takai K."/>
            <person name="Miyazaki J."/>
            <person name="Whitman W."/>
            <person name="Woyke T.J."/>
        </authorList>
    </citation>
    <scope>NUCLEOTIDE SEQUENCE [LARGE SCALE GENOMIC DNA]</scope>
    <source>
        <strain evidence="13 14">Mc-S-70</strain>
    </source>
</reference>
<evidence type="ECO:0000256" key="8">
    <source>
        <dbReference type="ARBA" id="ARBA00034617"/>
    </source>
</evidence>
<dbReference type="GO" id="GO:0005524">
    <property type="term" value="F:ATP binding"/>
    <property type="evidence" value="ECO:0007669"/>
    <property type="project" value="UniProtKB-KW"/>
</dbReference>
<feature type="domain" description="Helicase HerA central" evidence="11">
    <location>
        <begin position="99"/>
        <end position="329"/>
    </location>
</feature>
<accession>H1KZY6</accession>
<keyword evidence="7" id="KW-0413">Isomerase</keyword>
<dbReference type="Pfam" id="PF01935">
    <property type="entry name" value="DUF87"/>
    <property type="match status" value="1"/>
</dbReference>
<keyword evidence="6" id="KW-0238">DNA-binding</keyword>
<dbReference type="SUPFAM" id="SSF52540">
    <property type="entry name" value="P-loop containing nucleoside triphosphate hydrolases"/>
    <property type="match status" value="1"/>
</dbReference>
<evidence type="ECO:0000313" key="13">
    <source>
        <dbReference type="EMBL" id="EHP85396.1"/>
    </source>
</evidence>
<dbReference type="GO" id="GO:0003677">
    <property type="term" value="F:DNA binding"/>
    <property type="evidence" value="ECO:0007669"/>
    <property type="project" value="UniProtKB-KW"/>
</dbReference>
<evidence type="ECO:0000256" key="3">
    <source>
        <dbReference type="ARBA" id="ARBA00022801"/>
    </source>
</evidence>
<comment type="catalytic activity">
    <reaction evidence="9">
        <text>ATP + H2O = ADP + phosphate + H(+)</text>
        <dbReference type="Rhea" id="RHEA:13065"/>
        <dbReference type="ChEBI" id="CHEBI:15377"/>
        <dbReference type="ChEBI" id="CHEBI:15378"/>
        <dbReference type="ChEBI" id="CHEBI:30616"/>
        <dbReference type="ChEBI" id="CHEBI:43474"/>
        <dbReference type="ChEBI" id="CHEBI:456216"/>
        <dbReference type="EC" id="5.6.2.3"/>
    </reaction>
</comment>
<evidence type="ECO:0000256" key="7">
    <source>
        <dbReference type="ARBA" id="ARBA00023235"/>
    </source>
</evidence>
<dbReference type="EMBL" id="AGJL01000035">
    <property type="protein sequence ID" value="EHP85396.1"/>
    <property type="molecule type" value="Genomic_DNA"/>
</dbReference>
<dbReference type="Proteomes" id="UP000003706">
    <property type="component" value="Unassembled WGS sequence"/>
</dbReference>
<dbReference type="PANTHER" id="PTHR42957">
    <property type="entry name" value="HELICASE MJ1565-RELATED"/>
    <property type="match status" value="1"/>
</dbReference>
<evidence type="ECO:0000256" key="4">
    <source>
        <dbReference type="ARBA" id="ARBA00022806"/>
    </source>
</evidence>
<dbReference type="InterPro" id="IPR033186">
    <property type="entry name" value="HerA_C"/>
</dbReference>
<evidence type="ECO:0000259" key="11">
    <source>
        <dbReference type="Pfam" id="PF01935"/>
    </source>
</evidence>
<comment type="caution">
    <text evidence="13">The sequence shown here is derived from an EMBL/GenBank/DDBJ whole genome shotgun (WGS) entry which is preliminary data.</text>
</comment>
<name>H1KZY6_9EURY</name>
<comment type="catalytic activity">
    <reaction evidence="10">
        <text>ATP + H2O = ADP + phosphate + H(+)</text>
        <dbReference type="Rhea" id="RHEA:13065"/>
        <dbReference type="ChEBI" id="CHEBI:15377"/>
        <dbReference type="ChEBI" id="CHEBI:15378"/>
        <dbReference type="ChEBI" id="CHEBI:30616"/>
        <dbReference type="ChEBI" id="CHEBI:43474"/>
        <dbReference type="ChEBI" id="CHEBI:456216"/>
        <dbReference type="EC" id="5.6.2.4"/>
    </reaction>
</comment>
<dbReference type="InterPro" id="IPR008571">
    <property type="entry name" value="HerA-like"/>
</dbReference>
<keyword evidence="5" id="KW-0067">ATP-binding</keyword>
<dbReference type="GO" id="GO:0043139">
    <property type="term" value="F:5'-3' DNA helicase activity"/>
    <property type="evidence" value="ECO:0007669"/>
    <property type="project" value="UniProtKB-EC"/>
</dbReference>
<evidence type="ECO:0000256" key="5">
    <source>
        <dbReference type="ARBA" id="ARBA00022840"/>
    </source>
</evidence>
<keyword evidence="2" id="KW-0547">Nucleotide-binding</keyword>
<dbReference type="STRING" id="647171.MetfoDRAFT_1360"/>
<dbReference type="PANTHER" id="PTHR42957:SF1">
    <property type="entry name" value="HELICASE MJ1565-RELATED"/>
    <property type="match status" value="1"/>
</dbReference>
<dbReference type="GO" id="GO:0016787">
    <property type="term" value="F:hydrolase activity"/>
    <property type="evidence" value="ECO:0007669"/>
    <property type="project" value="UniProtKB-KW"/>
</dbReference>
<protein>
    <submittedName>
        <fullName evidence="13">HerA-ATP synthase, barrel domain</fullName>
    </submittedName>
</protein>
<feature type="domain" description="Helicase HerA-like C-terminal" evidence="12">
    <location>
        <begin position="397"/>
        <end position="481"/>
    </location>
</feature>
<comment type="catalytic activity">
    <reaction evidence="8">
        <text>Couples ATP hydrolysis with the unwinding of duplex DNA by translocating in the 3'-5' direction.</text>
        <dbReference type="EC" id="5.6.2.4"/>
    </reaction>
</comment>
<dbReference type="RefSeq" id="WP_007044789.1">
    <property type="nucleotide sequence ID" value="NZ_AGJL01000035.1"/>
</dbReference>
<dbReference type="AlphaFoldDB" id="H1KZY6"/>
<keyword evidence="4" id="KW-0347">Helicase</keyword>
<keyword evidence="3" id="KW-0378">Hydrolase</keyword>
<comment type="similarity">
    <text evidence="1">Belongs to the HerA family.</text>
</comment>
<evidence type="ECO:0000256" key="2">
    <source>
        <dbReference type="ARBA" id="ARBA00022741"/>
    </source>
</evidence>
<evidence type="ECO:0000256" key="6">
    <source>
        <dbReference type="ARBA" id="ARBA00023125"/>
    </source>
</evidence>
<dbReference type="InterPro" id="IPR027417">
    <property type="entry name" value="P-loop_NTPase"/>
</dbReference>
<dbReference type="Gene3D" id="3.40.50.300">
    <property type="entry name" value="P-loop containing nucleotide triphosphate hydrolases"/>
    <property type="match status" value="2"/>
</dbReference>
<evidence type="ECO:0000256" key="1">
    <source>
        <dbReference type="ARBA" id="ARBA00007816"/>
    </source>
</evidence>
<evidence type="ECO:0000256" key="10">
    <source>
        <dbReference type="ARBA" id="ARBA00048988"/>
    </source>
</evidence>
<evidence type="ECO:0000256" key="9">
    <source>
        <dbReference type="ARBA" id="ARBA00048954"/>
    </source>
</evidence>
<dbReference type="OrthoDB" id="107033at2157"/>
<organism evidence="13 14">
    <name type="scientific">Methanotorris formicicus Mc-S-70</name>
    <dbReference type="NCBI Taxonomy" id="647171"/>
    <lineage>
        <taxon>Archaea</taxon>
        <taxon>Methanobacteriati</taxon>
        <taxon>Methanobacteriota</taxon>
        <taxon>Methanomada group</taxon>
        <taxon>Methanococci</taxon>
        <taxon>Methanococcales</taxon>
        <taxon>Methanocaldococcaceae</taxon>
        <taxon>Methanotorris</taxon>
    </lineage>
</organism>
<dbReference type="PATRIC" id="fig|647171.4.peg.1326"/>
<dbReference type="InterPro" id="IPR002789">
    <property type="entry name" value="HerA_central"/>
</dbReference>